<evidence type="ECO:0000256" key="10">
    <source>
        <dbReference type="ARBA" id="ARBA00022741"/>
    </source>
</evidence>
<feature type="coiled-coil region" evidence="17">
    <location>
        <begin position="104"/>
        <end position="131"/>
    </location>
</feature>
<evidence type="ECO:0000256" key="4">
    <source>
        <dbReference type="ARBA" id="ARBA00012513"/>
    </source>
</evidence>
<comment type="catalytic activity">
    <reaction evidence="14">
        <text>L-threonyl-[protein] + ATP = O-phospho-L-threonyl-[protein] + ADP + H(+)</text>
        <dbReference type="Rhea" id="RHEA:46608"/>
        <dbReference type="Rhea" id="RHEA-COMP:11060"/>
        <dbReference type="Rhea" id="RHEA-COMP:11605"/>
        <dbReference type="ChEBI" id="CHEBI:15378"/>
        <dbReference type="ChEBI" id="CHEBI:30013"/>
        <dbReference type="ChEBI" id="CHEBI:30616"/>
        <dbReference type="ChEBI" id="CHEBI:61977"/>
        <dbReference type="ChEBI" id="CHEBI:456216"/>
        <dbReference type="EC" id="2.7.11.1"/>
    </reaction>
</comment>
<evidence type="ECO:0000256" key="14">
    <source>
        <dbReference type="ARBA" id="ARBA00047899"/>
    </source>
</evidence>
<evidence type="ECO:0000256" key="13">
    <source>
        <dbReference type="ARBA" id="ARBA00022842"/>
    </source>
</evidence>
<dbReference type="CDD" id="cd06609">
    <property type="entry name" value="STKc_MST3_like"/>
    <property type="match status" value="1"/>
</dbReference>
<evidence type="ECO:0000256" key="3">
    <source>
        <dbReference type="ARBA" id="ARBA00008874"/>
    </source>
</evidence>
<accession>A0A7I8VKX9</accession>
<evidence type="ECO:0000313" key="21">
    <source>
        <dbReference type="Proteomes" id="UP000549394"/>
    </source>
</evidence>
<dbReference type="InterPro" id="IPR017441">
    <property type="entry name" value="Protein_kinase_ATP_BS"/>
</dbReference>
<dbReference type="PROSITE" id="PS00107">
    <property type="entry name" value="PROTEIN_KINASE_ATP"/>
    <property type="match status" value="1"/>
</dbReference>
<feature type="region of interest" description="Disordered" evidence="18">
    <location>
        <begin position="492"/>
        <end position="526"/>
    </location>
</feature>
<dbReference type="Proteomes" id="UP000549394">
    <property type="component" value="Unassembled WGS sequence"/>
</dbReference>
<organism evidence="20 21">
    <name type="scientific">Dimorphilus gyrociliatus</name>
    <dbReference type="NCBI Taxonomy" id="2664684"/>
    <lineage>
        <taxon>Eukaryota</taxon>
        <taxon>Metazoa</taxon>
        <taxon>Spiralia</taxon>
        <taxon>Lophotrochozoa</taxon>
        <taxon>Annelida</taxon>
        <taxon>Polychaeta</taxon>
        <taxon>Polychaeta incertae sedis</taxon>
        <taxon>Dinophilidae</taxon>
        <taxon>Dimorphilus</taxon>
    </lineage>
</organism>
<evidence type="ECO:0000259" key="19">
    <source>
        <dbReference type="PROSITE" id="PS50011"/>
    </source>
</evidence>
<evidence type="ECO:0000256" key="16">
    <source>
        <dbReference type="PROSITE-ProRule" id="PRU10141"/>
    </source>
</evidence>
<keyword evidence="5" id="KW-0963">Cytoplasm</keyword>
<comment type="subcellular location">
    <subcellularLocation>
        <location evidence="2">Cytoplasm</location>
    </subcellularLocation>
</comment>
<comment type="cofactor">
    <cofactor evidence="1">
        <name>Mg(2+)</name>
        <dbReference type="ChEBI" id="CHEBI:18420"/>
    </cofactor>
</comment>
<dbReference type="EMBL" id="CAJFCJ010000007">
    <property type="protein sequence ID" value="CAD5116901.1"/>
    <property type="molecule type" value="Genomic_DNA"/>
</dbReference>
<evidence type="ECO:0000256" key="11">
    <source>
        <dbReference type="ARBA" id="ARBA00022777"/>
    </source>
</evidence>
<dbReference type="InterPro" id="IPR011009">
    <property type="entry name" value="Kinase-like_dom_sf"/>
</dbReference>
<gene>
    <name evidence="20" type="ORF">DGYR_LOCUS5483</name>
</gene>
<dbReference type="GO" id="GO:0005524">
    <property type="term" value="F:ATP binding"/>
    <property type="evidence" value="ECO:0007669"/>
    <property type="project" value="UniProtKB-UniRule"/>
</dbReference>
<dbReference type="InterPro" id="IPR046409">
    <property type="entry name" value="PDC10_dimerisation_sf"/>
</dbReference>
<evidence type="ECO:0000256" key="12">
    <source>
        <dbReference type="ARBA" id="ARBA00022840"/>
    </source>
</evidence>
<dbReference type="PROSITE" id="PS50011">
    <property type="entry name" value="PROTEIN_KINASE_DOM"/>
    <property type="match status" value="1"/>
</dbReference>
<evidence type="ECO:0000256" key="15">
    <source>
        <dbReference type="ARBA" id="ARBA00048679"/>
    </source>
</evidence>
<evidence type="ECO:0000256" key="6">
    <source>
        <dbReference type="ARBA" id="ARBA00022527"/>
    </source>
</evidence>
<sequence>MSFFNGASYNLFGGGGRRTSYSPPNWLARRMPLLRHADKVEKRRPHSYHDKPDEVQLNYYAGYSKPVCQTKIDPETIFDKHDRIGKGSFGEVFKGIDRRTHEVVAIKIIDLEEAEDEIEDIQQEIMVLSQCDSNYVTKYHGSYLKGTKLWIIMEYLGGGSALDLMKAGTFEEMYIAIILREILKGLDYLHSEGKLHRDIKAANVLLSEQGDVKLADFGVAGQLTATTSKRNTFVGTPFWMAPEVIKQSNYDVKADIWSLGITAMELAKGEPPYADLHPMKALFLIPKNPAPTLSGNYSKAFKEFVDACLNKDPENRPTAKELLKYRYITRARKTSYLIELIDKHQKWVSGGHQQESSDSDSEISDENGEGATGDWDFETVTTKKLEKKYGNTNLENENSKENSNSTVPSNTQLENHSPKETTEISIVKAKDVSKDSENEVKEQLNNDNLIDDKENNPSFENLPEKPILDDMDIPSTASTSDLNLADFRVRPSIDNDDLSDFPDPTFTDMEDSRPPEPTPREPVSGSLHSTFIPIINELQGKVARNNSNILRLFENLRNALQKAEDTSPGIVDEMVRSLVTVLAGKGVSQPVYYIVRSLCEQRR</sequence>
<dbReference type="Gene3D" id="1.10.510.10">
    <property type="entry name" value="Transferase(Phosphotransferase) domain 1"/>
    <property type="match status" value="1"/>
</dbReference>
<keyword evidence="13" id="KW-0460">Magnesium</keyword>
<keyword evidence="6" id="KW-0723">Serine/threonine-protein kinase</keyword>
<feature type="compositionally biased region" description="Low complexity" evidence="18">
    <location>
        <begin position="391"/>
        <end position="405"/>
    </location>
</feature>
<evidence type="ECO:0000256" key="7">
    <source>
        <dbReference type="ARBA" id="ARBA00022553"/>
    </source>
</evidence>
<feature type="compositionally biased region" description="Acidic residues" evidence="18">
    <location>
        <begin position="357"/>
        <end position="368"/>
    </location>
</feature>
<dbReference type="SUPFAM" id="SSF56112">
    <property type="entry name" value="Protein kinase-like (PK-like)"/>
    <property type="match status" value="1"/>
</dbReference>
<feature type="domain" description="Protein kinase" evidence="19">
    <location>
        <begin position="78"/>
        <end position="328"/>
    </location>
</feature>
<dbReference type="InterPro" id="IPR000719">
    <property type="entry name" value="Prot_kinase_dom"/>
</dbReference>
<dbReference type="PANTHER" id="PTHR48012">
    <property type="entry name" value="STERILE20-LIKE KINASE, ISOFORM B-RELATED"/>
    <property type="match status" value="1"/>
</dbReference>
<evidence type="ECO:0000256" key="17">
    <source>
        <dbReference type="SAM" id="Coils"/>
    </source>
</evidence>
<proteinExistence type="inferred from homology"/>
<dbReference type="GO" id="GO:0046872">
    <property type="term" value="F:metal ion binding"/>
    <property type="evidence" value="ECO:0007669"/>
    <property type="project" value="UniProtKB-KW"/>
</dbReference>
<dbReference type="AlphaFoldDB" id="A0A7I8VKX9"/>
<keyword evidence="21" id="KW-1185">Reference proteome</keyword>
<dbReference type="InterPro" id="IPR050629">
    <property type="entry name" value="STE20/SPS1-PAK"/>
</dbReference>
<dbReference type="Gene3D" id="1.10.12.70">
    <property type="match status" value="1"/>
</dbReference>
<feature type="compositionally biased region" description="Basic and acidic residues" evidence="18">
    <location>
        <begin position="416"/>
        <end position="455"/>
    </location>
</feature>
<keyword evidence="9" id="KW-0479">Metal-binding</keyword>
<name>A0A7I8VKX9_9ANNE</name>
<dbReference type="OrthoDB" id="8693905at2759"/>
<keyword evidence="10 16" id="KW-0547">Nucleotide-binding</keyword>
<evidence type="ECO:0000256" key="9">
    <source>
        <dbReference type="ARBA" id="ARBA00022723"/>
    </source>
</evidence>
<dbReference type="Gene3D" id="3.30.200.20">
    <property type="entry name" value="Phosphorylase Kinase, domain 1"/>
    <property type="match status" value="1"/>
</dbReference>
<dbReference type="FunFam" id="3.30.200.20:FF:000092">
    <property type="entry name" value="Serine/threonine-protein kinase 24"/>
    <property type="match status" value="1"/>
</dbReference>
<comment type="caution">
    <text evidence="20">The sequence shown here is derived from an EMBL/GenBank/DDBJ whole genome shotgun (WGS) entry which is preliminary data.</text>
</comment>
<evidence type="ECO:0000313" key="20">
    <source>
        <dbReference type="EMBL" id="CAD5116901.1"/>
    </source>
</evidence>
<protein>
    <recommendedName>
        <fullName evidence="4">non-specific serine/threonine protein kinase</fullName>
        <ecNumber evidence="4">2.7.11.1</ecNumber>
    </recommendedName>
</protein>
<evidence type="ECO:0000256" key="5">
    <source>
        <dbReference type="ARBA" id="ARBA00022490"/>
    </source>
</evidence>
<keyword evidence="8" id="KW-0808">Transferase</keyword>
<keyword evidence="7" id="KW-0597">Phosphoprotein</keyword>
<dbReference type="GO" id="GO:0005737">
    <property type="term" value="C:cytoplasm"/>
    <property type="evidence" value="ECO:0007669"/>
    <property type="project" value="UniProtKB-SubCell"/>
</dbReference>
<comment type="catalytic activity">
    <reaction evidence="15">
        <text>L-seryl-[protein] + ATP = O-phospho-L-seryl-[protein] + ADP + H(+)</text>
        <dbReference type="Rhea" id="RHEA:17989"/>
        <dbReference type="Rhea" id="RHEA-COMP:9863"/>
        <dbReference type="Rhea" id="RHEA-COMP:11604"/>
        <dbReference type="ChEBI" id="CHEBI:15378"/>
        <dbReference type="ChEBI" id="CHEBI:29999"/>
        <dbReference type="ChEBI" id="CHEBI:30616"/>
        <dbReference type="ChEBI" id="CHEBI:83421"/>
        <dbReference type="ChEBI" id="CHEBI:456216"/>
        <dbReference type="EC" id="2.7.11.1"/>
    </reaction>
</comment>
<keyword evidence="17" id="KW-0175">Coiled coil</keyword>
<dbReference type="SMART" id="SM00220">
    <property type="entry name" value="S_TKc"/>
    <property type="match status" value="1"/>
</dbReference>
<feature type="region of interest" description="Disordered" evidence="18">
    <location>
        <begin position="347"/>
        <end position="474"/>
    </location>
</feature>
<evidence type="ECO:0000256" key="1">
    <source>
        <dbReference type="ARBA" id="ARBA00001946"/>
    </source>
</evidence>
<dbReference type="FunFam" id="1.10.510.10:FF:000411">
    <property type="entry name" value="Probable Ste20-like kinase Don3"/>
    <property type="match status" value="1"/>
</dbReference>
<dbReference type="PANTHER" id="PTHR48012:SF10">
    <property type="entry name" value="FI20177P1"/>
    <property type="match status" value="1"/>
</dbReference>
<evidence type="ECO:0000256" key="8">
    <source>
        <dbReference type="ARBA" id="ARBA00022679"/>
    </source>
</evidence>
<dbReference type="EC" id="2.7.11.1" evidence="4"/>
<keyword evidence="12 16" id="KW-0067">ATP-binding</keyword>
<evidence type="ECO:0000256" key="2">
    <source>
        <dbReference type="ARBA" id="ARBA00004496"/>
    </source>
</evidence>
<dbReference type="GO" id="GO:0004674">
    <property type="term" value="F:protein serine/threonine kinase activity"/>
    <property type="evidence" value="ECO:0007669"/>
    <property type="project" value="UniProtKB-KW"/>
</dbReference>
<reference evidence="20 21" key="1">
    <citation type="submission" date="2020-08" db="EMBL/GenBank/DDBJ databases">
        <authorList>
            <person name="Hejnol A."/>
        </authorList>
    </citation>
    <scope>NUCLEOTIDE SEQUENCE [LARGE SCALE GENOMIC DNA]</scope>
</reference>
<dbReference type="Pfam" id="PF00069">
    <property type="entry name" value="Pkinase"/>
    <property type="match status" value="1"/>
</dbReference>
<feature type="binding site" evidence="16">
    <location>
        <position position="107"/>
    </location>
    <ligand>
        <name>ATP</name>
        <dbReference type="ChEBI" id="CHEBI:30616"/>
    </ligand>
</feature>
<feature type="compositionally biased region" description="Polar residues" evidence="18">
    <location>
        <begin position="406"/>
        <end position="415"/>
    </location>
</feature>
<evidence type="ECO:0000256" key="18">
    <source>
        <dbReference type="SAM" id="MobiDB-lite"/>
    </source>
</evidence>
<keyword evidence="11" id="KW-0418">Kinase</keyword>
<comment type="similarity">
    <text evidence="3">Belongs to the protein kinase superfamily. STE Ser/Thr protein kinase family. STE20 subfamily.</text>
</comment>